<name>A0A381ZZG4_9ZZZZ</name>
<evidence type="ECO:0008006" key="2">
    <source>
        <dbReference type="Google" id="ProtNLM"/>
    </source>
</evidence>
<proteinExistence type="predicted"/>
<dbReference type="AlphaFoldDB" id="A0A381ZZG4"/>
<organism evidence="1">
    <name type="scientific">marine metagenome</name>
    <dbReference type="NCBI Taxonomy" id="408172"/>
    <lineage>
        <taxon>unclassified sequences</taxon>
        <taxon>metagenomes</taxon>
        <taxon>ecological metagenomes</taxon>
    </lineage>
</organism>
<feature type="non-terminal residue" evidence="1">
    <location>
        <position position="126"/>
    </location>
</feature>
<accession>A0A381ZZG4</accession>
<dbReference type="PROSITE" id="PS51257">
    <property type="entry name" value="PROKAR_LIPOPROTEIN"/>
    <property type="match status" value="1"/>
</dbReference>
<evidence type="ECO:0000313" key="1">
    <source>
        <dbReference type="EMBL" id="SVA94519.1"/>
    </source>
</evidence>
<gene>
    <name evidence="1" type="ORF">METZ01_LOCUS147373</name>
</gene>
<sequence length="126" mass="14954">MTKIKLLLTIFYSLFAYSCTEQTIYSGKIINQANIDYSIIKNKNQLINKLGKPSYIDPIEDKYFYYSEKKIYKNFFDKKIVSRILLVFEFNLEEKIKSINVYNLEDEKDIAIVKEKTKNNLIDRGL</sequence>
<reference evidence="1" key="1">
    <citation type="submission" date="2018-05" db="EMBL/GenBank/DDBJ databases">
        <authorList>
            <person name="Lanie J.A."/>
            <person name="Ng W.-L."/>
            <person name="Kazmierczak K.M."/>
            <person name="Andrzejewski T.M."/>
            <person name="Davidsen T.M."/>
            <person name="Wayne K.J."/>
            <person name="Tettelin H."/>
            <person name="Glass J.I."/>
            <person name="Rusch D."/>
            <person name="Podicherti R."/>
            <person name="Tsui H.-C.T."/>
            <person name="Winkler M.E."/>
        </authorList>
    </citation>
    <scope>NUCLEOTIDE SEQUENCE</scope>
</reference>
<dbReference type="EMBL" id="UINC01023245">
    <property type="protein sequence ID" value="SVA94519.1"/>
    <property type="molecule type" value="Genomic_DNA"/>
</dbReference>
<protein>
    <recommendedName>
        <fullName evidence="2">Lipoprotein SmpA/OmlA domain-containing protein</fullName>
    </recommendedName>
</protein>